<sequence length="178" mass="19856">MLAQPASHFGKGLEQLIVLLVSFFTVFFFIVAFWVMGIVKEILKERPDFASKTDSHGCSPLHLAYSKGHLETTRELLRSDSDLSSLQDHEGQTPFHWAAIKGRVNNVDKILSMSLESAEISPPSMAAAERSRWRAKFFDGNFFGGVLFSICRTIRYETSAIGLRLGREDEGSGDGRRG</sequence>
<organism evidence="1 2">
    <name type="scientific">Camellia lanceoleosa</name>
    <dbReference type="NCBI Taxonomy" id="1840588"/>
    <lineage>
        <taxon>Eukaryota</taxon>
        <taxon>Viridiplantae</taxon>
        <taxon>Streptophyta</taxon>
        <taxon>Embryophyta</taxon>
        <taxon>Tracheophyta</taxon>
        <taxon>Spermatophyta</taxon>
        <taxon>Magnoliopsida</taxon>
        <taxon>eudicotyledons</taxon>
        <taxon>Gunneridae</taxon>
        <taxon>Pentapetalae</taxon>
        <taxon>asterids</taxon>
        <taxon>Ericales</taxon>
        <taxon>Theaceae</taxon>
        <taxon>Camellia</taxon>
    </lineage>
</organism>
<dbReference type="EMBL" id="CM045772">
    <property type="protein sequence ID" value="KAI7985844.1"/>
    <property type="molecule type" value="Genomic_DNA"/>
</dbReference>
<name>A0ACC0FBI0_9ERIC</name>
<evidence type="ECO:0000313" key="2">
    <source>
        <dbReference type="Proteomes" id="UP001060215"/>
    </source>
</evidence>
<reference evidence="1 2" key="1">
    <citation type="journal article" date="2022" name="Plant J.">
        <title>Chromosome-level genome of Camellia lanceoleosa provides a valuable resource for understanding genome evolution and self-incompatibility.</title>
        <authorList>
            <person name="Gong W."/>
            <person name="Xiao S."/>
            <person name="Wang L."/>
            <person name="Liao Z."/>
            <person name="Chang Y."/>
            <person name="Mo W."/>
            <person name="Hu G."/>
            <person name="Li W."/>
            <person name="Zhao G."/>
            <person name="Zhu H."/>
            <person name="Hu X."/>
            <person name="Ji K."/>
            <person name="Xiang X."/>
            <person name="Song Q."/>
            <person name="Yuan D."/>
            <person name="Jin S."/>
            <person name="Zhang L."/>
        </authorList>
    </citation>
    <scope>NUCLEOTIDE SEQUENCE [LARGE SCALE GENOMIC DNA]</scope>
    <source>
        <strain evidence="1">SQ_2022a</strain>
    </source>
</reference>
<gene>
    <name evidence="1" type="ORF">LOK49_LG14G00489</name>
</gene>
<keyword evidence="2" id="KW-1185">Reference proteome</keyword>
<accession>A0ACC0FBI0</accession>
<proteinExistence type="predicted"/>
<protein>
    <submittedName>
        <fullName evidence="1">Ankyrin repeat-containing protein BDA1</fullName>
    </submittedName>
</protein>
<dbReference type="Proteomes" id="UP001060215">
    <property type="component" value="Chromosome 15"/>
</dbReference>
<comment type="caution">
    <text evidence="1">The sequence shown here is derived from an EMBL/GenBank/DDBJ whole genome shotgun (WGS) entry which is preliminary data.</text>
</comment>
<evidence type="ECO:0000313" key="1">
    <source>
        <dbReference type="EMBL" id="KAI7985844.1"/>
    </source>
</evidence>